<dbReference type="PRINTS" id="PR00362">
    <property type="entry name" value="CANNABINOIDR"/>
</dbReference>
<evidence type="ECO:0000256" key="5">
    <source>
        <dbReference type="ARBA" id="ARBA00022989"/>
    </source>
</evidence>
<dbReference type="eggNOG" id="KOG3656">
    <property type="taxonomic scope" value="Eukaryota"/>
</dbReference>
<evidence type="ECO:0000313" key="15">
    <source>
        <dbReference type="Ensembl" id="ENSOANP00000010910.3"/>
    </source>
</evidence>
<evidence type="ECO:0000313" key="16">
    <source>
        <dbReference type="Proteomes" id="UP000002279"/>
    </source>
</evidence>
<dbReference type="OMA" id="AFDRYIC"/>
<organism evidence="15 16">
    <name type="scientific">Ornithorhynchus anatinus</name>
    <name type="common">Duckbill platypus</name>
    <dbReference type="NCBI Taxonomy" id="9258"/>
    <lineage>
        <taxon>Eukaryota</taxon>
        <taxon>Metazoa</taxon>
        <taxon>Chordata</taxon>
        <taxon>Craniata</taxon>
        <taxon>Vertebrata</taxon>
        <taxon>Euteleostomi</taxon>
        <taxon>Mammalia</taxon>
        <taxon>Monotremata</taxon>
        <taxon>Ornithorhynchidae</taxon>
        <taxon>Ornithorhynchus</taxon>
    </lineage>
</organism>
<dbReference type="AlphaFoldDB" id="F6QX02"/>
<accession>F6QX02</accession>
<dbReference type="GO" id="GO:0005737">
    <property type="term" value="C:cytoplasm"/>
    <property type="evidence" value="ECO:0000318"/>
    <property type="project" value="GO_Central"/>
</dbReference>
<feature type="transmembrane region" description="Helical" evidence="13">
    <location>
        <begin position="241"/>
        <end position="263"/>
    </location>
</feature>
<dbReference type="Pfam" id="PF00001">
    <property type="entry name" value="7tm_1"/>
    <property type="match status" value="1"/>
</dbReference>
<keyword evidence="6" id="KW-0297">G-protein coupled receptor</keyword>
<keyword evidence="3" id="KW-1003">Cell membrane</keyword>
<dbReference type="InterPro" id="IPR002230">
    <property type="entry name" value="Cnbnoid_rcpt"/>
</dbReference>
<dbReference type="GO" id="GO:0004949">
    <property type="term" value="F:cannabinoid receptor activity"/>
    <property type="evidence" value="ECO:0000318"/>
    <property type="project" value="GO_Central"/>
</dbReference>
<dbReference type="PANTHER" id="PTHR22750">
    <property type="entry name" value="G-PROTEIN COUPLED RECEPTOR"/>
    <property type="match status" value="1"/>
</dbReference>
<keyword evidence="4 13" id="KW-0812">Transmembrane</keyword>
<feature type="transmembrane region" description="Helical" evidence="13">
    <location>
        <begin position="65"/>
        <end position="89"/>
    </location>
</feature>
<dbReference type="InterPro" id="IPR017452">
    <property type="entry name" value="GPCR_Rhodpsn_7TM"/>
</dbReference>
<evidence type="ECO:0000256" key="3">
    <source>
        <dbReference type="ARBA" id="ARBA00022475"/>
    </source>
</evidence>
<dbReference type="GO" id="GO:0005783">
    <property type="term" value="C:endoplasmic reticulum"/>
    <property type="evidence" value="ECO:0007669"/>
    <property type="project" value="Ensembl"/>
</dbReference>
<evidence type="ECO:0000259" key="14">
    <source>
        <dbReference type="PROSITE" id="PS50262"/>
    </source>
</evidence>
<name>F6QX02_ORNAN</name>
<feature type="transmembrane region" description="Helical" evidence="13">
    <location>
        <begin position="30"/>
        <end position="53"/>
    </location>
</feature>
<dbReference type="GeneTree" id="ENSGT01140000282530"/>
<keyword evidence="10" id="KW-0807">Transducer</keyword>
<dbReference type="FunCoup" id="F6QX02">
    <property type="interactions" value="576"/>
</dbReference>
<dbReference type="Ensembl" id="ENSOANT00000010912.3">
    <property type="protein sequence ID" value="ENSOANP00000010910.3"/>
    <property type="gene ID" value="ENSOANG00000006844.3"/>
</dbReference>
<keyword evidence="7 13" id="KW-0472">Membrane</keyword>
<keyword evidence="16" id="KW-1185">Reference proteome</keyword>
<evidence type="ECO:0000256" key="13">
    <source>
        <dbReference type="SAM" id="Phobius"/>
    </source>
</evidence>
<dbReference type="SUPFAM" id="SSF81321">
    <property type="entry name" value="Family A G protein-coupled receptor-like"/>
    <property type="match status" value="1"/>
</dbReference>
<evidence type="ECO:0000256" key="4">
    <source>
        <dbReference type="ARBA" id="ARBA00022692"/>
    </source>
</evidence>
<dbReference type="GO" id="GO:0005886">
    <property type="term" value="C:plasma membrane"/>
    <property type="evidence" value="ECO:0000318"/>
    <property type="project" value="GO_Central"/>
</dbReference>
<dbReference type="Gene3D" id="1.20.1070.10">
    <property type="entry name" value="Rhodopsin 7-helix transmembrane proteins"/>
    <property type="match status" value="1"/>
</dbReference>
<comment type="subcellular location">
    <subcellularLocation>
        <location evidence="2">Cell membrane</location>
        <topology evidence="2">Multi-pass membrane protein</topology>
    </subcellularLocation>
    <subcellularLocation>
        <location evidence="1">Cell projection</location>
        <location evidence="1">Neuron projection</location>
    </subcellularLocation>
</comment>
<dbReference type="GO" id="GO:0043005">
    <property type="term" value="C:neuron projection"/>
    <property type="evidence" value="ECO:0007669"/>
    <property type="project" value="UniProtKB-SubCell"/>
</dbReference>
<keyword evidence="11" id="KW-0966">Cell projection</keyword>
<reference evidence="15" key="1">
    <citation type="submission" date="2025-08" db="UniProtKB">
        <authorList>
            <consortium name="Ensembl"/>
        </authorList>
    </citation>
    <scope>IDENTIFICATION</scope>
    <source>
        <strain evidence="15">Glennie</strain>
    </source>
</reference>
<evidence type="ECO:0000256" key="6">
    <source>
        <dbReference type="ARBA" id="ARBA00023040"/>
    </source>
</evidence>
<evidence type="ECO:0000256" key="10">
    <source>
        <dbReference type="ARBA" id="ARBA00023224"/>
    </source>
</evidence>
<dbReference type="Proteomes" id="UP000002279">
    <property type="component" value="Unplaced"/>
</dbReference>
<keyword evidence="8" id="KW-0675">Receptor</keyword>
<dbReference type="GO" id="GO:0030595">
    <property type="term" value="P:leukocyte chemotaxis"/>
    <property type="evidence" value="ECO:0007669"/>
    <property type="project" value="Ensembl"/>
</dbReference>
<dbReference type="InParanoid" id="F6QX02"/>
<dbReference type="GO" id="GO:0007189">
    <property type="term" value="P:adenylate cyclase-activating G protein-coupled receptor signaling pathway"/>
    <property type="evidence" value="ECO:0000318"/>
    <property type="project" value="GO_Central"/>
</dbReference>
<feature type="transmembrane region" description="Helical" evidence="13">
    <location>
        <begin position="186"/>
        <end position="207"/>
    </location>
</feature>
<feature type="transmembrane region" description="Helical" evidence="13">
    <location>
        <begin position="145"/>
        <end position="166"/>
    </location>
</feature>
<feature type="transmembrane region" description="Helical" evidence="13">
    <location>
        <begin position="101"/>
        <end position="124"/>
    </location>
</feature>
<gene>
    <name evidence="15" type="primary">CNR2</name>
</gene>
<evidence type="ECO:0000256" key="9">
    <source>
        <dbReference type="ARBA" id="ARBA00023180"/>
    </source>
</evidence>
<feature type="compositionally biased region" description="Basic and acidic residues" evidence="12">
    <location>
        <begin position="315"/>
        <end position="326"/>
    </location>
</feature>
<dbReference type="STRING" id="9258.ENSOANP00000010910"/>
<dbReference type="GO" id="GO:0099553">
    <property type="term" value="P:trans-synaptic signaling by endocannabinoid, modulating synaptic transmission"/>
    <property type="evidence" value="ECO:0007669"/>
    <property type="project" value="Ensembl"/>
</dbReference>
<dbReference type="Bgee" id="ENSOANG00000006844">
    <property type="expression patterns" value="Expressed in liver and 1 other cell type or tissue"/>
</dbReference>
<dbReference type="InterPro" id="IPR000276">
    <property type="entry name" value="GPCR_Rhodpsn"/>
</dbReference>
<evidence type="ECO:0000256" key="1">
    <source>
        <dbReference type="ARBA" id="ARBA00004487"/>
    </source>
</evidence>
<proteinExistence type="predicted"/>
<dbReference type="GO" id="GO:0045202">
    <property type="term" value="C:synapse"/>
    <property type="evidence" value="ECO:0007669"/>
    <property type="project" value="GOC"/>
</dbReference>
<reference evidence="15" key="2">
    <citation type="submission" date="2025-09" db="UniProtKB">
        <authorList>
            <consortium name="Ensembl"/>
        </authorList>
    </citation>
    <scope>IDENTIFICATION</scope>
    <source>
        <strain evidence="15">Glennie</strain>
    </source>
</reference>
<sequence>MEHRPGSQKVMGSNSGSANYMVLSASQKTAVATLCSVAGALCGLENAAVLFLIASCRHLRRKPSYLFLGSLAGADLLASPVFVCSFLDFHVLNRVDSRETYLLKLGGVTLVFTGSVGSLLLTAGDRYLCLGHPARYKALLTPGRALAALAAMWLATAAVSFLPLVGWGCCGPSCSQLFPWVPGDFLLSWIVLLTGLLLAIVLAYAYILRLARRHAACLAGRRAQPGPGQARLRLDVQLAKTLGLVLAVLIGCWSPVLAFMAYSLFAPLDGPAKRAFAFCSILCLLNSMVNPMVYALRSGDLRTAARRRLAGWRRGPQEPDEARKTSATETEGGPGA</sequence>
<evidence type="ECO:0000256" key="12">
    <source>
        <dbReference type="SAM" id="MobiDB-lite"/>
    </source>
</evidence>
<evidence type="ECO:0000256" key="11">
    <source>
        <dbReference type="ARBA" id="ARBA00023273"/>
    </source>
</evidence>
<feature type="transmembrane region" description="Helical" evidence="13">
    <location>
        <begin position="275"/>
        <end position="296"/>
    </location>
</feature>
<dbReference type="SMART" id="SM01381">
    <property type="entry name" value="7TM_GPCR_Srsx"/>
    <property type="match status" value="1"/>
</dbReference>
<feature type="region of interest" description="Disordered" evidence="12">
    <location>
        <begin position="309"/>
        <end position="336"/>
    </location>
</feature>
<protein>
    <submittedName>
        <fullName evidence="15">Cannabinoid receptor 2</fullName>
    </submittedName>
</protein>
<keyword evidence="5 13" id="KW-1133">Transmembrane helix</keyword>
<evidence type="ECO:0000256" key="8">
    <source>
        <dbReference type="ARBA" id="ARBA00023170"/>
    </source>
</evidence>
<feature type="domain" description="G-protein coupled receptors family 1 profile" evidence="14">
    <location>
        <begin position="45"/>
        <end position="294"/>
    </location>
</feature>
<evidence type="ECO:0000256" key="7">
    <source>
        <dbReference type="ARBA" id="ARBA00023136"/>
    </source>
</evidence>
<dbReference type="HOGENOM" id="CLU_009579_7_0_1"/>
<dbReference type="PRINTS" id="PR00237">
    <property type="entry name" value="GPCRRHODOPSN"/>
</dbReference>
<evidence type="ECO:0000256" key="2">
    <source>
        <dbReference type="ARBA" id="ARBA00004651"/>
    </source>
</evidence>
<keyword evidence="9" id="KW-0325">Glycoprotein</keyword>
<dbReference type="PROSITE" id="PS50262">
    <property type="entry name" value="G_PROTEIN_RECEP_F1_2"/>
    <property type="match status" value="1"/>
</dbReference>